<name>A0A1G1X476_9BACT</name>
<evidence type="ECO:0000259" key="1">
    <source>
        <dbReference type="Pfam" id="PF04480"/>
    </source>
</evidence>
<comment type="caution">
    <text evidence="2">The sequence shown here is derived from an EMBL/GenBank/DDBJ whole genome shotgun (WGS) entry which is preliminary data.</text>
</comment>
<dbReference type="EMBL" id="MHHR01000009">
    <property type="protein sequence ID" value="OGY34826.1"/>
    <property type="molecule type" value="Genomic_DNA"/>
</dbReference>
<evidence type="ECO:0000313" key="2">
    <source>
        <dbReference type="EMBL" id="OGY34826.1"/>
    </source>
</evidence>
<accession>A0A1G1X476</accession>
<reference evidence="2 3" key="1">
    <citation type="journal article" date="2016" name="Nat. Commun.">
        <title>Thousands of microbial genomes shed light on interconnected biogeochemical processes in an aquifer system.</title>
        <authorList>
            <person name="Anantharaman K."/>
            <person name="Brown C.T."/>
            <person name="Hug L.A."/>
            <person name="Sharon I."/>
            <person name="Castelle C.J."/>
            <person name="Probst A.J."/>
            <person name="Thomas B.C."/>
            <person name="Singh A."/>
            <person name="Wilkins M.J."/>
            <person name="Karaoz U."/>
            <person name="Brodie E.L."/>
            <person name="Williams K.H."/>
            <person name="Hubbard S.S."/>
            <person name="Banfield J.F."/>
        </authorList>
    </citation>
    <scope>NUCLEOTIDE SEQUENCE [LARGE SCALE GENOMIC DNA]</scope>
</reference>
<dbReference type="AlphaFoldDB" id="A0A1G1X476"/>
<proteinExistence type="predicted"/>
<dbReference type="Gene3D" id="3.40.960.10">
    <property type="entry name" value="VSR Endonuclease"/>
    <property type="match status" value="1"/>
</dbReference>
<organism evidence="2 3">
    <name type="scientific">Candidatus Andersenbacteria bacterium RIFCSPHIGHO2_12_FULL_45_11</name>
    <dbReference type="NCBI Taxonomy" id="1797281"/>
    <lineage>
        <taxon>Bacteria</taxon>
        <taxon>Candidatus Anderseniibacteriota</taxon>
    </lineage>
</organism>
<dbReference type="PANTHER" id="PTHR38590">
    <property type="entry name" value="BLL0828 PROTEIN"/>
    <property type="match status" value="1"/>
</dbReference>
<gene>
    <name evidence="2" type="ORF">A3D99_02870</name>
</gene>
<dbReference type="InterPro" id="IPR047216">
    <property type="entry name" value="Endonuclease_DUF559_bact"/>
</dbReference>
<dbReference type="InterPro" id="IPR011335">
    <property type="entry name" value="Restrct_endonuc-II-like"/>
</dbReference>
<dbReference type="Proteomes" id="UP000177528">
    <property type="component" value="Unassembled WGS sequence"/>
</dbReference>
<dbReference type="SUPFAM" id="SSF52980">
    <property type="entry name" value="Restriction endonuclease-like"/>
    <property type="match status" value="1"/>
</dbReference>
<protein>
    <recommendedName>
        <fullName evidence="1">DUF559 domain-containing protein</fullName>
    </recommendedName>
</protein>
<dbReference type="CDD" id="cd01038">
    <property type="entry name" value="Endonuclease_DUF559"/>
    <property type="match status" value="1"/>
</dbReference>
<feature type="domain" description="DUF559" evidence="1">
    <location>
        <begin position="14"/>
        <end position="116"/>
    </location>
</feature>
<dbReference type="InterPro" id="IPR007569">
    <property type="entry name" value="DUF559"/>
</dbReference>
<evidence type="ECO:0000313" key="3">
    <source>
        <dbReference type="Proteomes" id="UP000177528"/>
    </source>
</evidence>
<sequence length="127" mass="15027">MGIILRNKPNTIAKRRVLRKNSPTPEQRLWYFLRNRNICNTKFRRQYAVGPYILDFYASEMQLGIEIDGDSHFTERAQEYDSNRTEYLNDCGLHIIRFTNKEIMEKIDSVLESIRIFIISQNPSPLA</sequence>
<dbReference type="Pfam" id="PF04480">
    <property type="entry name" value="DUF559"/>
    <property type="match status" value="1"/>
</dbReference>
<dbReference type="PANTHER" id="PTHR38590:SF1">
    <property type="entry name" value="BLL0828 PROTEIN"/>
    <property type="match status" value="1"/>
</dbReference>